<evidence type="ECO:0000256" key="4">
    <source>
        <dbReference type="ARBA" id="ARBA00022692"/>
    </source>
</evidence>
<dbReference type="Gene3D" id="1.50.40.10">
    <property type="entry name" value="Mitochondrial carrier domain"/>
    <property type="match status" value="2"/>
</dbReference>
<name>A0AAD2CXG0_EUPCR</name>
<feature type="transmembrane region" description="Helical" evidence="11">
    <location>
        <begin position="112"/>
        <end position="130"/>
    </location>
</feature>
<comment type="similarity">
    <text evidence="2 10">Belongs to the mitochondrial carrier (TC 2.A.29) family.</text>
</comment>
<dbReference type="Proteomes" id="UP001295684">
    <property type="component" value="Unassembled WGS sequence"/>
</dbReference>
<evidence type="ECO:0000256" key="2">
    <source>
        <dbReference type="ARBA" id="ARBA00006375"/>
    </source>
</evidence>
<dbReference type="AlphaFoldDB" id="A0AAD2CXG0"/>
<comment type="caution">
    <text evidence="12">The sequence shown here is derived from an EMBL/GenBank/DDBJ whole genome shotgun (WGS) entry which is preliminary data.</text>
</comment>
<evidence type="ECO:0000256" key="1">
    <source>
        <dbReference type="ARBA" id="ARBA00004225"/>
    </source>
</evidence>
<evidence type="ECO:0000256" key="11">
    <source>
        <dbReference type="SAM" id="Phobius"/>
    </source>
</evidence>
<comment type="subcellular location">
    <subcellularLocation>
        <location evidence="1">Mitochondrion membrane</location>
        <topology evidence="1">Multi-pass membrane protein</topology>
    </subcellularLocation>
</comment>
<protein>
    <recommendedName>
        <fullName evidence="14">Mitochondrial carrier protein</fullName>
    </recommendedName>
</protein>
<dbReference type="InterPro" id="IPR050567">
    <property type="entry name" value="Mitochondrial_Carrier"/>
</dbReference>
<evidence type="ECO:0000313" key="12">
    <source>
        <dbReference type="EMBL" id="CAI2373805.1"/>
    </source>
</evidence>
<dbReference type="GO" id="GO:0031966">
    <property type="term" value="C:mitochondrial membrane"/>
    <property type="evidence" value="ECO:0007669"/>
    <property type="project" value="UniProtKB-SubCell"/>
</dbReference>
<dbReference type="PANTHER" id="PTHR45624:SF10">
    <property type="entry name" value="SLC (SOLUTE CARRIER) HOMOLOG"/>
    <property type="match status" value="1"/>
</dbReference>
<feature type="transmembrane region" description="Helical" evidence="11">
    <location>
        <begin position="20"/>
        <end position="39"/>
    </location>
</feature>
<proteinExistence type="inferred from homology"/>
<dbReference type="SUPFAM" id="SSF103506">
    <property type="entry name" value="Mitochondrial carrier"/>
    <property type="match status" value="1"/>
</dbReference>
<dbReference type="InterPro" id="IPR023395">
    <property type="entry name" value="MCP_dom_sf"/>
</dbReference>
<accession>A0AAD2CXG0</accession>
<evidence type="ECO:0000256" key="5">
    <source>
        <dbReference type="ARBA" id="ARBA00022737"/>
    </source>
</evidence>
<gene>
    <name evidence="12" type="ORF">ECRASSUSDP1_LOCUS15154</name>
</gene>
<dbReference type="PANTHER" id="PTHR45624">
    <property type="entry name" value="MITOCHONDRIAL BASIC AMINO ACIDS TRANSPORTER-RELATED"/>
    <property type="match status" value="1"/>
</dbReference>
<evidence type="ECO:0000256" key="9">
    <source>
        <dbReference type="PROSITE-ProRule" id="PRU00282"/>
    </source>
</evidence>
<keyword evidence="13" id="KW-1185">Reference proteome</keyword>
<feature type="transmembrane region" description="Helical" evidence="11">
    <location>
        <begin position="201"/>
        <end position="222"/>
    </location>
</feature>
<feature type="transmembrane region" description="Helical" evidence="11">
    <location>
        <begin position="254"/>
        <end position="275"/>
    </location>
</feature>
<evidence type="ECO:0008006" key="14">
    <source>
        <dbReference type="Google" id="ProtNLM"/>
    </source>
</evidence>
<feature type="repeat" description="Solcar" evidence="9">
    <location>
        <begin position="18"/>
        <end position="100"/>
    </location>
</feature>
<organism evidence="12 13">
    <name type="scientific">Euplotes crassus</name>
    <dbReference type="NCBI Taxonomy" id="5936"/>
    <lineage>
        <taxon>Eukaryota</taxon>
        <taxon>Sar</taxon>
        <taxon>Alveolata</taxon>
        <taxon>Ciliophora</taxon>
        <taxon>Intramacronucleata</taxon>
        <taxon>Spirotrichea</taxon>
        <taxon>Hypotrichia</taxon>
        <taxon>Euplotida</taxon>
        <taxon>Euplotidae</taxon>
        <taxon>Moneuplotes</taxon>
    </lineage>
</organism>
<sequence length="296" mass="33151">MGDKNCTSGSMQKSHGAQKVLKDFVAAFISTSTAIFMGYPMDTVKVRMQLYNSKSAFRVFSDILAKEGVAGMYKGAVSPVLGRAPISGIIWASNAYCRRKLEPFKINQEAKFVISGMFAGLVSAPIFCPIEHLKIKKQGYSSGKISYMKLLKQERIRGLYKGIVPVLACNIPGFGVFFSSYHILKKRLHINDLSEHKVKKTLYTCLAGGIASQMFWLVSYPIDMVKNTIQYSPKHSKMVPTFLSLYRENGIRRLYRGIVPCLVMGFPVGSMMFVFNEAITKFIDNTLEKVNKGKMQ</sequence>
<dbReference type="GO" id="GO:0022857">
    <property type="term" value="F:transmembrane transporter activity"/>
    <property type="evidence" value="ECO:0007669"/>
    <property type="project" value="TreeGrafter"/>
</dbReference>
<feature type="transmembrane region" description="Helical" evidence="11">
    <location>
        <begin position="158"/>
        <end position="181"/>
    </location>
</feature>
<keyword evidence="8 9" id="KW-0472">Membrane</keyword>
<evidence type="ECO:0000256" key="8">
    <source>
        <dbReference type="ARBA" id="ARBA00023136"/>
    </source>
</evidence>
<evidence type="ECO:0000256" key="3">
    <source>
        <dbReference type="ARBA" id="ARBA00022448"/>
    </source>
</evidence>
<keyword evidence="7" id="KW-0496">Mitochondrion</keyword>
<dbReference type="Pfam" id="PF00153">
    <property type="entry name" value="Mito_carr"/>
    <property type="match status" value="3"/>
</dbReference>
<feature type="repeat" description="Solcar" evidence="9">
    <location>
        <begin position="107"/>
        <end position="187"/>
    </location>
</feature>
<keyword evidence="5" id="KW-0677">Repeat</keyword>
<dbReference type="PROSITE" id="PS50920">
    <property type="entry name" value="SOLCAR"/>
    <property type="match status" value="3"/>
</dbReference>
<keyword evidence="4 9" id="KW-0812">Transmembrane</keyword>
<evidence type="ECO:0000256" key="7">
    <source>
        <dbReference type="ARBA" id="ARBA00023128"/>
    </source>
</evidence>
<evidence type="ECO:0000313" key="13">
    <source>
        <dbReference type="Proteomes" id="UP001295684"/>
    </source>
</evidence>
<keyword evidence="6 11" id="KW-1133">Transmembrane helix</keyword>
<dbReference type="InterPro" id="IPR018108">
    <property type="entry name" value="MCP_transmembrane"/>
</dbReference>
<keyword evidence="3 10" id="KW-0813">Transport</keyword>
<evidence type="ECO:0000256" key="6">
    <source>
        <dbReference type="ARBA" id="ARBA00022989"/>
    </source>
</evidence>
<reference evidence="12" key="1">
    <citation type="submission" date="2023-07" db="EMBL/GenBank/DDBJ databases">
        <authorList>
            <consortium name="AG Swart"/>
            <person name="Singh M."/>
            <person name="Singh A."/>
            <person name="Seah K."/>
            <person name="Emmerich C."/>
        </authorList>
    </citation>
    <scope>NUCLEOTIDE SEQUENCE</scope>
    <source>
        <strain evidence="12">DP1</strain>
    </source>
</reference>
<feature type="repeat" description="Solcar" evidence="9">
    <location>
        <begin position="199"/>
        <end position="282"/>
    </location>
</feature>
<dbReference type="EMBL" id="CAMPGE010015167">
    <property type="protein sequence ID" value="CAI2373805.1"/>
    <property type="molecule type" value="Genomic_DNA"/>
</dbReference>
<evidence type="ECO:0000256" key="10">
    <source>
        <dbReference type="RuleBase" id="RU000488"/>
    </source>
</evidence>